<feature type="compositionally biased region" description="Polar residues" evidence="1">
    <location>
        <begin position="1"/>
        <end position="13"/>
    </location>
</feature>
<feature type="compositionally biased region" description="Basic and acidic residues" evidence="1">
    <location>
        <begin position="38"/>
        <end position="55"/>
    </location>
</feature>
<reference evidence="3" key="1">
    <citation type="submission" date="2022-11" db="UniProtKB">
        <authorList>
            <consortium name="WormBaseParasite"/>
        </authorList>
    </citation>
    <scope>IDENTIFICATION</scope>
</reference>
<keyword evidence="2" id="KW-1185">Reference proteome</keyword>
<protein>
    <submittedName>
        <fullName evidence="3">Uncharacterized protein</fullName>
    </submittedName>
</protein>
<evidence type="ECO:0000313" key="2">
    <source>
        <dbReference type="Proteomes" id="UP000887578"/>
    </source>
</evidence>
<proteinExistence type="predicted"/>
<name>A0A914QEP7_9BILA</name>
<dbReference type="WBParaSite" id="PDA_v2.g30164.t1">
    <property type="protein sequence ID" value="PDA_v2.g30164.t1"/>
    <property type="gene ID" value="PDA_v2.g30164"/>
</dbReference>
<dbReference type="AlphaFoldDB" id="A0A914QEP7"/>
<feature type="region of interest" description="Disordered" evidence="1">
    <location>
        <begin position="1"/>
        <end position="72"/>
    </location>
</feature>
<accession>A0A914QEP7</accession>
<sequence length="72" mass="7888">MVQTRSRTSTHQSKVVEGAPKLSRSKSAIGGKSSSHPKAKEVSRKRGLQRNDETHSSPALKKSRPSKCQENC</sequence>
<evidence type="ECO:0000256" key="1">
    <source>
        <dbReference type="SAM" id="MobiDB-lite"/>
    </source>
</evidence>
<dbReference type="Proteomes" id="UP000887578">
    <property type="component" value="Unplaced"/>
</dbReference>
<evidence type="ECO:0000313" key="3">
    <source>
        <dbReference type="WBParaSite" id="PDA_v2.g30164.t1"/>
    </source>
</evidence>
<organism evidence="2 3">
    <name type="scientific">Panagrolaimus davidi</name>
    <dbReference type="NCBI Taxonomy" id="227884"/>
    <lineage>
        <taxon>Eukaryota</taxon>
        <taxon>Metazoa</taxon>
        <taxon>Ecdysozoa</taxon>
        <taxon>Nematoda</taxon>
        <taxon>Chromadorea</taxon>
        <taxon>Rhabditida</taxon>
        <taxon>Tylenchina</taxon>
        <taxon>Panagrolaimomorpha</taxon>
        <taxon>Panagrolaimoidea</taxon>
        <taxon>Panagrolaimidae</taxon>
        <taxon>Panagrolaimus</taxon>
    </lineage>
</organism>